<keyword evidence="1" id="KW-0175">Coiled coil</keyword>
<evidence type="ECO:0000256" key="1">
    <source>
        <dbReference type="SAM" id="Coils"/>
    </source>
</evidence>
<proteinExistence type="predicted"/>
<sequence length="163" mass="19230">MRPRKVTGTPLEYKNLMKQCWDADPTKRPDINYLYNKIFEMKKLYHQHDRNENNEQQQTNNNNIQILVTSNNYTSDISINSLDKNFSKSENLSEIRSVTEGHSQHNLGIPIELKMLGMKKSAQNCIKRSDIRILIKQKKNKRKKKEKKIELLEGELEVFRLSP</sequence>
<dbReference type="AlphaFoldDB" id="A0A2Z6RIE9"/>
<evidence type="ECO:0008006" key="4">
    <source>
        <dbReference type="Google" id="ProtNLM"/>
    </source>
</evidence>
<comment type="caution">
    <text evidence="2">The sequence shown here is derived from an EMBL/GenBank/DDBJ whole genome shotgun (WGS) entry which is preliminary data.</text>
</comment>
<accession>A0A2Z6RIE9</accession>
<feature type="coiled-coil region" evidence="1">
    <location>
        <begin position="135"/>
        <end position="162"/>
    </location>
</feature>
<organism evidence="2 3">
    <name type="scientific">Rhizophagus clarus</name>
    <dbReference type="NCBI Taxonomy" id="94130"/>
    <lineage>
        <taxon>Eukaryota</taxon>
        <taxon>Fungi</taxon>
        <taxon>Fungi incertae sedis</taxon>
        <taxon>Mucoromycota</taxon>
        <taxon>Glomeromycotina</taxon>
        <taxon>Glomeromycetes</taxon>
        <taxon>Glomerales</taxon>
        <taxon>Glomeraceae</taxon>
        <taxon>Rhizophagus</taxon>
    </lineage>
</organism>
<dbReference type="InterPro" id="IPR011009">
    <property type="entry name" value="Kinase-like_dom_sf"/>
</dbReference>
<reference evidence="2 3" key="1">
    <citation type="submission" date="2017-11" db="EMBL/GenBank/DDBJ databases">
        <title>The genome of Rhizophagus clarus HR1 reveals common genetic basis of auxotrophy among arbuscular mycorrhizal fungi.</title>
        <authorList>
            <person name="Kobayashi Y."/>
        </authorList>
    </citation>
    <scope>NUCLEOTIDE SEQUENCE [LARGE SCALE GENOMIC DNA]</scope>
    <source>
        <strain evidence="2 3">HR1</strain>
    </source>
</reference>
<dbReference type="SUPFAM" id="SSF56112">
    <property type="entry name" value="Protein kinase-like (PK-like)"/>
    <property type="match status" value="1"/>
</dbReference>
<dbReference type="Gene3D" id="1.10.510.10">
    <property type="entry name" value="Transferase(Phosphotransferase) domain 1"/>
    <property type="match status" value="1"/>
</dbReference>
<protein>
    <recommendedName>
        <fullName evidence="4">Serine-threonine/tyrosine-protein kinase catalytic domain-containing protein</fullName>
    </recommendedName>
</protein>
<dbReference type="Proteomes" id="UP000247702">
    <property type="component" value="Unassembled WGS sequence"/>
</dbReference>
<keyword evidence="3" id="KW-1185">Reference proteome</keyword>
<evidence type="ECO:0000313" key="2">
    <source>
        <dbReference type="EMBL" id="GBC02598.1"/>
    </source>
</evidence>
<gene>
    <name evidence="2" type="ORF">RclHR1_00470028</name>
</gene>
<dbReference type="EMBL" id="BEXD01003837">
    <property type="protein sequence ID" value="GBC02598.1"/>
    <property type="molecule type" value="Genomic_DNA"/>
</dbReference>
<evidence type="ECO:0000313" key="3">
    <source>
        <dbReference type="Proteomes" id="UP000247702"/>
    </source>
</evidence>
<name>A0A2Z6RIE9_9GLOM</name>